<dbReference type="SUPFAM" id="SSF49401">
    <property type="entry name" value="Bacterial adhesins"/>
    <property type="match status" value="1"/>
</dbReference>
<dbReference type="Gene3D" id="2.60.40.1140">
    <property type="entry name" value="Collagen-binding surface protein Cna, B-type domain"/>
    <property type="match status" value="10"/>
</dbReference>
<proteinExistence type="predicted"/>
<feature type="transmembrane region" description="Helical" evidence="6">
    <location>
        <begin position="2798"/>
        <end position="2815"/>
    </location>
</feature>
<keyword evidence="3" id="KW-0732">Signal</keyword>
<dbReference type="PROSITE" id="PS50847">
    <property type="entry name" value="GRAM_POS_ANCHORING"/>
    <property type="match status" value="1"/>
</dbReference>
<evidence type="ECO:0000256" key="1">
    <source>
        <dbReference type="ARBA" id="ARBA00022512"/>
    </source>
</evidence>
<feature type="compositionally biased region" description="Acidic residues" evidence="5">
    <location>
        <begin position="2302"/>
        <end position="2322"/>
    </location>
</feature>
<dbReference type="Proteomes" id="UP000198430">
    <property type="component" value="Unassembled WGS sequence"/>
</dbReference>
<evidence type="ECO:0000256" key="4">
    <source>
        <dbReference type="ARBA" id="ARBA00023088"/>
    </source>
</evidence>
<evidence type="ECO:0000313" key="9">
    <source>
        <dbReference type="Proteomes" id="UP000198430"/>
    </source>
</evidence>
<feature type="compositionally biased region" description="Basic and acidic residues" evidence="5">
    <location>
        <begin position="271"/>
        <end position="292"/>
    </location>
</feature>
<dbReference type="InterPro" id="IPR019931">
    <property type="entry name" value="LPXTG_anchor"/>
</dbReference>
<keyword evidence="6" id="KW-0472">Membrane</keyword>
<name>A0A1Z5IQX7_9LACO</name>
<feature type="compositionally biased region" description="Basic and acidic residues" evidence="5">
    <location>
        <begin position="211"/>
        <end position="261"/>
    </location>
</feature>
<gene>
    <name evidence="8" type="ORF">IWT140_01636</name>
</gene>
<feature type="region of interest" description="Disordered" evidence="5">
    <location>
        <begin position="2716"/>
        <end position="2776"/>
    </location>
</feature>
<evidence type="ECO:0000313" key="8">
    <source>
        <dbReference type="EMBL" id="GAX04002.1"/>
    </source>
</evidence>
<protein>
    <submittedName>
        <fullName evidence="8">T surface-antigen of pili</fullName>
    </submittedName>
</protein>
<evidence type="ECO:0000259" key="7">
    <source>
        <dbReference type="PROSITE" id="PS50847"/>
    </source>
</evidence>
<accession>A0A1Z5IQX7</accession>
<reference evidence="8 9" key="1">
    <citation type="submission" date="2015-11" db="EMBL/GenBank/DDBJ databases">
        <title>Draft genome sequences of new species of the genus Lactobacillus isolated from orchardgrass silage.</title>
        <authorList>
            <person name="Tohno M."/>
            <person name="Tanizawa Y."/>
            <person name="Arita M."/>
        </authorList>
    </citation>
    <scope>NUCLEOTIDE SEQUENCE [LARGE SCALE GENOMIC DNA]</scope>
    <source>
        <strain evidence="8 9">IWT140</strain>
    </source>
</reference>
<feature type="compositionally biased region" description="Low complexity" evidence="5">
    <location>
        <begin position="195"/>
        <end position="210"/>
    </location>
</feature>
<feature type="region of interest" description="Disordered" evidence="5">
    <location>
        <begin position="195"/>
        <end position="298"/>
    </location>
</feature>
<dbReference type="InterPro" id="IPR046767">
    <property type="entry name" value="pAdhesive_8"/>
</dbReference>
<keyword evidence="6" id="KW-1133">Transmembrane helix</keyword>
<feature type="compositionally biased region" description="Low complexity" evidence="5">
    <location>
        <begin position="2758"/>
        <end position="2772"/>
    </location>
</feature>
<keyword evidence="4" id="KW-0572">Peptidoglycan-anchor</keyword>
<dbReference type="EMBL" id="BCMH01000011">
    <property type="protein sequence ID" value="GAX04002.1"/>
    <property type="molecule type" value="Genomic_DNA"/>
</dbReference>
<sequence>MRKVLIQVVSVITLVFGTCYQSVLALADDRSRTELSGVQLNDSKGNKLHQVKVNETNELEMTVTVNNKDGENAEGEAAMWLPEDQLKVIQDRVEAESAVTDTNATLIFERKNKQPQLHWKDVKTSATFKLKLPVQFTSPMTSTALPIALGSQREYLQPMTAVSADATEDEMKQAGEATQLPANTLQSLTSFIDAQKAQQAQQEQQNAEPEAPAKAENKAKDAAKEQAAKEDAEAKRAADKKAEQDVEDLKKEAAKTDDALKKNSQTVTAESKSDGAKRESQSKKETEAEGRNLNEILAGNTGADKSLFDSIEINQNGQITPIKPGEPVDVSDLKNKDFKLVYKWDSISLQEKLKGGIQNEDFYTLKIKGLEYKGKETTGKLQDNSGQEFGAWEVVKSTDEYQEIKITFTNEKANLTQVDYELRLDQTYTSGDPIEFEQGADATWTGKPAEVKALLGKSGQFVDNDEIQWEITLKKDGDMKFSDLKLDDVINMKGAKHTFLPETLDIFYTDDENLKLLGMFNEPDFRVTNKMTLTGKTPEESADPEDDIVQRDITIRIRTKIEGQKGGTFHNQIGGQIGDDIRLNNVKASVTTAELDKTRTHYDNGVYTWEANVALNLDQFKDSEGNIDEDKAIQAIQNMKITDELSGPHQFQADHGLTIMAGGSTVTTSFDVNPEDFPSNELVLTPKESGAKTILEALKANNGKLTLTYKTKEIEKGDLSAIKNKISLEYEGNSQFKEADGNTTGLIVKDGKRSLDVHNDGKLHINWELTANPGHRKFNELKVTDVLPTGVDHDNVKNIEINDEIYELNGSEKNGIKVVKGWASGIQGVDGDNPYNFSEDKDDVKNPRAAIQFVIDSRHSTKKVEISFETIHEWNRDGTIDEKDYHTNYVGAATEKGLYQYTNKTVEIDKELQRGGKKGAKLHLDGDLVDPDGKFVDPNTKNNYVTWSIDFGGRLNDYFGKGDKQIDTIKITDKLNENGPKYLSYPADKADYTLYHLDSNRGNPEVVPRDQYDISWPSNSDSRGHREFTITFNDKAEGKKYTNLRLEFNTRIDFDAWREVKPTPDAIPDPYTFLNTADVEYGDRKLEGLKNKVEVSSKGLDGQKTVKAGEGNALNWEILFNTRYKDIGQPTITDTLSPNQRHSINGIELAFVTPKFELNDKGTEYAVTVDKSKPQEVLEAGKDYSVHVDGNQKLTIQLKTDVKRPLVIRYSTIMENSNGPYTNHARIDARGHSTTYTTEHKLSGNAIMKVWPLRLQKVNGSDNDKPLPGATFRLEQRKLNSNDAWGPASRVDTGKEYGQIVSDDNGLIEFEGLGTNLEYQLVEVASPTGFSSQMAPLQFNQEKAASAGWLDHTHKIKNYHVEPGNLTLSKATKNLDNENSFQFEVRAVDGEGNVNTGLQGTYEIQGVGEVSFHNGVSEKIAVPANKERTIIGLPTEKVDADGNTSAQYYDVRETSTSDKYTTQVAVGNDDPVWGEQTKPFKLSTSTAAPVMIFFTNTAATGDLVVNKTVSSKTEDEINASYEFTIKADKDSQTKVANKTYKTEGTRLNELKFKDDGTATFSLKHAQQLRVKGLPEGVKLTVTEKATGMVTTWSVNGDNYVNSTEPVTISTDETQIYDFKNSSQPTGQLQITKQIAGAIPADEVFKFEIKADSSVDGKYPYETYTVSNQHPGQAGTLEFENGKLTTPLSLKGDEYVKIKNLPLNQAFTVRELSPSDKDIETTWQIGTSKEEGMEADPITLKDENDIASVTFTNQLPNGSLTLGKNVVGLPGDYATKFEFTIQAEDANSIDKVRNKTFTDAYNVVHEVDFDKDGKANISLRDSQRVKVLGLPAGINLRISEANNPDFNASYKVDDEADEEDADGPSVTIEDNENTAVSYTNTRTKKGDLMLEKQAKGAYPTDKTIKFTVKGQDPNADLTGEYNATLTRVNGTTIGRKVSFDSGTADDVSIKPGEKLQIKNLPVGHYQVSEDEQDKGVITTWEVGDEKGNTVDADPAEVKDDATAHVLFTNKIPVGNLMLEKRAEGSYPTGKQIGFTISKVNDRDFNGEFDGTLTKTNGTTVDQKVEFTDGRARVHIFPGESLQIKGLPLEDFRVREDRQENNVSTTWHADGKTDIGLTTNDMTIRENHTTNVLFTNKIATGKLELNKFVASHDDADKDKDYKFTIQASRRTHRLVAGKSYDVSGHPETKRIEFNRHGRAETSLKGDQTIIISGLPENVRLAIRETDSNGLKATWNINNAGSYEELSDHHYPEITIAEGQSDVVSYRNVRDPVGSLRVDKVVKGAYTDDNRKFEFEVAAQKEVEADPDAETETEGDTDAETETEGENDKTTWVTDDSFNGEYSVRIYSSDNELQESLKVTFEDGIAKLELKADQYAVINGLPLKGEDDKDAQFQVSEVDPEIGNMSTTWAVDNGTAAPGLVAEPVALNDTDVPKVKFTNSLETGSLVLDKKLSGAITDADRNQTFEFTVDAQTEDIDEPGEWKTDETFAGDYVATKTDADGRQTTSNVTFTDGQLTVHLKGGERLQIHNLPAGTHMVVNENVDGDYNTSHQIDHGSVTPGATTDQITILNGDDLAVTFINERPVLPQDAWLSLTKSVIGENGERDRGFEFNVRFLDDQMNPVTGTIDFVKTSSVGGYEPGQMMLEEDGSGSFALMDGETIRWQLPNGTHYQITESDYSADGYSTSISQGQEPEREGLTTTGVAMANDPVNARVVYYNRADPTPEDEPHTPEDPETTTPELVPPAPESGGTDTEAVTEPGSGTQATTGTTGTAGTTRPQAYVGGAGSKGFLPQTGEWLKQNWLLVLGLVILLSTVGLIIRSKRKKS</sequence>
<dbReference type="Gene3D" id="2.60.40.10">
    <property type="entry name" value="Immunoglobulins"/>
    <property type="match status" value="1"/>
</dbReference>
<evidence type="ECO:0000256" key="3">
    <source>
        <dbReference type="ARBA" id="ARBA00022729"/>
    </source>
</evidence>
<evidence type="ECO:0000256" key="2">
    <source>
        <dbReference type="ARBA" id="ARBA00022525"/>
    </source>
</evidence>
<dbReference type="InterPro" id="IPR055382">
    <property type="entry name" value="DUF7601"/>
</dbReference>
<keyword evidence="6" id="KW-0812">Transmembrane</keyword>
<dbReference type="InterPro" id="IPR008966">
    <property type="entry name" value="Adhesion_dom_sf"/>
</dbReference>
<organism evidence="8 9">
    <name type="scientific">Secundilactobacillus pentosiphilus</name>
    <dbReference type="NCBI Taxonomy" id="1714682"/>
    <lineage>
        <taxon>Bacteria</taxon>
        <taxon>Bacillati</taxon>
        <taxon>Bacillota</taxon>
        <taxon>Bacilli</taxon>
        <taxon>Lactobacillales</taxon>
        <taxon>Lactobacillaceae</taxon>
        <taxon>Secundilactobacillus</taxon>
    </lineage>
</organism>
<feature type="domain" description="Gram-positive cocci surface proteins LPxTG" evidence="7">
    <location>
        <begin position="2787"/>
        <end position="2822"/>
    </location>
</feature>
<dbReference type="Pfam" id="PF24547">
    <property type="entry name" value="DUF7601"/>
    <property type="match status" value="7"/>
</dbReference>
<feature type="region of interest" description="Disordered" evidence="5">
    <location>
        <begin position="2296"/>
        <end position="2332"/>
    </location>
</feature>
<dbReference type="RefSeq" id="WP_089088960.1">
    <property type="nucleotide sequence ID" value="NZ_BCMH01000011.1"/>
</dbReference>
<keyword evidence="2" id="KW-0964">Secreted</keyword>
<evidence type="ECO:0000256" key="5">
    <source>
        <dbReference type="SAM" id="MobiDB-lite"/>
    </source>
</evidence>
<evidence type="ECO:0000256" key="6">
    <source>
        <dbReference type="SAM" id="Phobius"/>
    </source>
</evidence>
<comment type="caution">
    <text evidence="8">The sequence shown here is derived from an EMBL/GenBank/DDBJ whole genome shotgun (WGS) entry which is preliminary data.</text>
</comment>
<dbReference type="InterPro" id="IPR013783">
    <property type="entry name" value="Ig-like_fold"/>
</dbReference>
<keyword evidence="1" id="KW-0134">Cell wall</keyword>
<keyword evidence="9" id="KW-1185">Reference proteome</keyword>
<dbReference type="Pfam" id="PF20602">
    <property type="entry name" value="pAdhesive_8"/>
    <property type="match status" value="1"/>
</dbReference>
<dbReference type="NCBIfam" id="TIGR01167">
    <property type="entry name" value="LPXTG_anchor"/>
    <property type="match status" value="1"/>
</dbReference>
<dbReference type="Pfam" id="PF00746">
    <property type="entry name" value="Gram_pos_anchor"/>
    <property type="match status" value="1"/>
</dbReference>